<accession>A0A0R3K5B7</accession>
<evidence type="ECO:0000313" key="2">
    <source>
        <dbReference type="Proteomes" id="UP000052015"/>
    </source>
</evidence>
<proteinExistence type="predicted"/>
<dbReference type="GO" id="GO:0006281">
    <property type="term" value="P:DNA repair"/>
    <property type="evidence" value="ECO:0007669"/>
    <property type="project" value="TreeGrafter"/>
</dbReference>
<dbReference type="PATRIC" id="fig|908809.3.peg.353"/>
<dbReference type="RefSeq" id="WP_057976509.1">
    <property type="nucleotide sequence ID" value="NZ_LKHP01000002.1"/>
</dbReference>
<dbReference type="PANTHER" id="PTHR43434">
    <property type="entry name" value="PHOSPHOGLYCOLATE PHOSPHATASE"/>
    <property type="match status" value="1"/>
</dbReference>
<gene>
    <name evidence="1" type="primary">gph</name>
    <name evidence="1" type="ORF">ABG79_00352</name>
</gene>
<keyword evidence="2" id="KW-1185">Reference proteome</keyword>
<sequence>MIPLNKIKTVFFDYDGTLHDSIKIYAPAFRSAYDFLVNEGLAKEREWSDKEISYWLGFTPQNMWKSFMPYLQDELKEKCSSIISEEMKMSISEGRPVLYDGAIEVLEYLKNKGYRLIFISNCKIYYKEAHKKLFNLDKYFERLICSEEFSFIQKHEILRIIKDEYPKDMVIIGDRYQDIEAGKKNGIYTIGCSYGYTQDGELKEADLIIDNIMELKKCL</sequence>
<dbReference type="OrthoDB" id="9807630at2"/>
<dbReference type="Pfam" id="PF13419">
    <property type="entry name" value="HAD_2"/>
    <property type="match status" value="1"/>
</dbReference>
<name>A0A0R3K5B7_CALMK</name>
<dbReference type="InterPro" id="IPR041492">
    <property type="entry name" value="HAD_2"/>
</dbReference>
<dbReference type="InterPro" id="IPR023198">
    <property type="entry name" value="PGP-like_dom2"/>
</dbReference>
<dbReference type="SFLD" id="SFLDS00003">
    <property type="entry name" value="Haloacid_Dehalogenase"/>
    <property type="match status" value="1"/>
</dbReference>
<dbReference type="InterPro" id="IPR023214">
    <property type="entry name" value="HAD_sf"/>
</dbReference>
<evidence type="ECO:0000313" key="1">
    <source>
        <dbReference type="EMBL" id="KRQ87551.1"/>
    </source>
</evidence>
<dbReference type="Proteomes" id="UP000052015">
    <property type="component" value="Unassembled WGS sequence"/>
</dbReference>
<reference evidence="1 2" key="1">
    <citation type="submission" date="2015-09" db="EMBL/GenBank/DDBJ databases">
        <title>Draft genome sequence of a Caloramator mitchellensis, a moderate thermophile from the Great Artesian Basin of Australia.</title>
        <authorList>
            <person name="Patel B.K."/>
        </authorList>
    </citation>
    <scope>NUCLEOTIDE SEQUENCE [LARGE SCALE GENOMIC DNA]</scope>
    <source>
        <strain evidence="1 2">VF08</strain>
    </source>
</reference>
<dbReference type="GO" id="GO:0008967">
    <property type="term" value="F:phosphoglycolate phosphatase activity"/>
    <property type="evidence" value="ECO:0007669"/>
    <property type="project" value="UniProtKB-EC"/>
</dbReference>
<dbReference type="InterPro" id="IPR050155">
    <property type="entry name" value="HAD-like_hydrolase_sf"/>
</dbReference>
<comment type="caution">
    <text evidence="1">The sequence shown here is derived from an EMBL/GenBank/DDBJ whole genome shotgun (WGS) entry which is preliminary data.</text>
</comment>
<dbReference type="EC" id="3.1.3.18" evidence="1"/>
<protein>
    <submittedName>
        <fullName evidence="1">Phosphoglycolate phosphatase</fullName>
        <ecNumber evidence="1">3.1.3.18</ecNumber>
    </submittedName>
</protein>
<dbReference type="NCBIfam" id="TIGR01549">
    <property type="entry name" value="HAD-SF-IA-v1"/>
    <property type="match status" value="1"/>
</dbReference>
<dbReference type="EMBL" id="LKHP01000002">
    <property type="protein sequence ID" value="KRQ87551.1"/>
    <property type="molecule type" value="Genomic_DNA"/>
</dbReference>
<dbReference type="SFLD" id="SFLDG01129">
    <property type="entry name" value="C1.5:_HAD__Beta-PGM__Phosphata"/>
    <property type="match status" value="1"/>
</dbReference>
<organism evidence="1 2">
    <name type="scientific">Caloramator mitchellensis</name>
    <dbReference type="NCBI Taxonomy" id="908809"/>
    <lineage>
        <taxon>Bacteria</taxon>
        <taxon>Bacillati</taxon>
        <taxon>Bacillota</taxon>
        <taxon>Clostridia</taxon>
        <taxon>Eubacteriales</taxon>
        <taxon>Clostridiaceae</taxon>
        <taxon>Caloramator</taxon>
    </lineage>
</organism>
<dbReference type="Gene3D" id="1.10.150.240">
    <property type="entry name" value="Putative phosphatase, domain 2"/>
    <property type="match status" value="1"/>
</dbReference>
<dbReference type="Gene3D" id="3.40.50.1000">
    <property type="entry name" value="HAD superfamily/HAD-like"/>
    <property type="match status" value="1"/>
</dbReference>
<dbReference type="STRING" id="908809.ABG79_00352"/>
<dbReference type="InterPro" id="IPR006439">
    <property type="entry name" value="HAD-SF_hydro_IA"/>
</dbReference>
<keyword evidence="1" id="KW-0378">Hydrolase</keyword>
<dbReference type="PANTHER" id="PTHR43434:SF1">
    <property type="entry name" value="PHOSPHOGLYCOLATE PHOSPHATASE"/>
    <property type="match status" value="1"/>
</dbReference>
<dbReference type="InterPro" id="IPR036412">
    <property type="entry name" value="HAD-like_sf"/>
</dbReference>
<dbReference type="SUPFAM" id="SSF56784">
    <property type="entry name" value="HAD-like"/>
    <property type="match status" value="1"/>
</dbReference>
<dbReference type="GO" id="GO:0005829">
    <property type="term" value="C:cytosol"/>
    <property type="evidence" value="ECO:0007669"/>
    <property type="project" value="TreeGrafter"/>
</dbReference>
<dbReference type="AlphaFoldDB" id="A0A0R3K5B7"/>